<sequence>MEIVSQSEPEIPTIFSGSQVFPLLYRVIPSHLPPPPLLFFYTRKRGHTHTYFSPLFQFLSLFSHKGSGRKVLRTLVLHELLQIRLTTDL</sequence>
<accession>A0ACB9CGZ7</accession>
<evidence type="ECO:0000313" key="2">
    <source>
        <dbReference type="Proteomes" id="UP001055879"/>
    </source>
</evidence>
<organism evidence="1 2">
    <name type="scientific">Arctium lappa</name>
    <name type="common">Greater burdock</name>
    <name type="synonym">Lappa major</name>
    <dbReference type="NCBI Taxonomy" id="4217"/>
    <lineage>
        <taxon>Eukaryota</taxon>
        <taxon>Viridiplantae</taxon>
        <taxon>Streptophyta</taxon>
        <taxon>Embryophyta</taxon>
        <taxon>Tracheophyta</taxon>
        <taxon>Spermatophyta</taxon>
        <taxon>Magnoliopsida</taxon>
        <taxon>eudicotyledons</taxon>
        <taxon>Gunneridae</taxon>
        <taxon>Pentapetalae</taxon>
        <taxon>asterids</taxon>
        <taxon>campanulids</taxon>
        <taxon>Asterales</taxon>
        <taxon>Asteraceae</taxon>
        <taxon>Carduoideae</taxon>
        <taxon>Cardueae</taxon>
        <taxon>Arctiinae</taxon>
        <taxon>Arctium</taxon>
    </lineage>
</organism>
<reference evidence="1 2" key="2">
    <citation type="journal article" date="2022" name="Mol. Ecol. Resour.">
        <title>The genomes of chicory, endive, great burdock and yacon provide insights into Asteraceae paleo-polyploidization history and plant inulin production.</title>
        <authorList>
            <person name="Fan W."/>
            <person name="Wang S."/>
            <person name="Wang H."/>
            <person name="Wang A."/>
            <person name="Jiang F."/>
            <person name="Liu H."/>
            <person name="Zhao H."/>
            <person name="Xu D."/>
            <person name="Zhang Y."/>
        </authorList>
    </citation>
    <scope>NUCLEOTIDE SEQUENCE [LARGE SCALE GENOMIC DNA]</scope>
    <source>
        <strain evidence="2">cv. Niubang</strain>
    </source>
</reference>
<proteinExistence type="predicted"/>
<gene>
    <name evidence="1" type="ORF">L6452_12865</name>
</gene>
<comment type="caution">
    <text evidence="1">The sequence shown here is derived from an EMBL/GenBank/DDBJ whole genome shotgun (WGS) entry which is preliminary data.</text>
</comment>
<protein>
    <submittedName>
        <fullName evidence="1">Uncharacterized protein</fullName>
    </submittedName>
</protein>
<dbReference type="EMBL" id="CM042050">
    <property type="protein sequence ID" value="KAI3733422.1"/>
    <property type="molecule type" value="Genomic_DNA"/>
</dbReference>
<reference evidence="2" key="1">
    <citation type="journal article" date="2022" name="Mol. Ecol. Resour.">
        <title>The genomes of chicory, endive, great burdock and yacon provide insights into Asteraceae palaeo-polyploidization history and plant inulin production.</title>
        <authorList>
            <person name="Fan W."/>
            <person name="Wang S."/>
            <person name="Wang H."/>
            <person name="Wang A."/>
            <person name="Jiang F."/>
            <person name="Liu H."/>
            <person name="Zhao H."/>
            <person name="Xu D."/>
            <person name="Zhang Y."/>
        </authorList>
    </citation>
    <scope>NUCLEOTIDE SEQUENCE [LARGE SCALE GENOMIC DNA]</scope>
    <source>
        <strain evidence="2">cv. Niubang</strain>
    </source>
</reference>
<name>A0ACB9CGZ7_ARCLA</name>
<evidence type="ECO:0000313" key="1">
    <source>
        <dbReference type="EMBL" id="KAI3733422.1"/>
    </source>
</evidence>
<keyword evidence="2" id="KW-1185">Reference proteome</keyword>
<dbReference type="Proteomes" id="UP001055879">
    <property type="component" value="Linkage Group LG04"/>
</dbReference>